<feature type="signal peptide" evidence="1">
    <location>
        <begin position="1"/>
        <end position="32"/>
    </location>
</feature>
<accession>A0A1H2AHE3</accession>
<organism evidence="2 3">
    <name type="scientific">Mucilaginibacter mallensis</name>
    <dbReference type="NCBI Taxonomy" id="652787"/>
    <lineage>
        <taxon>Bacteria</taxon>
        <taxon>Pseudomonadati</taxon>
        <taxon>Bacteroidota</taxon>
        <taxon>Sphingobacteriia</taxon>
        <taxon>Sphingobacteriales</taxon>
        <taxon>Sphingobacteriaceae</taxon>
        <taxon>Mucilaginibacter</taxon>
    </lineage>
</organism>
<keyword evidence="3" id="KW-1185">Reference proteome</keyword>
<dbReference type="AlphaFoldDB" id="A0A1H2AHE3"/>
<proteinExistence type="predicted"/>
<evidence type="ECO:0000313" key="3">
    <source>
        <dbReference type="Proteomes" id="UP000199679"/>
    </source>
</evidence>
<protein>
    <submittedName>
        <fullName evidence="2">Micrococcal nuclease</fullName>
    </submittedName>
</protein>
<evidence type="ECO:0000256" key="1">
    <source>
        <dbReference type="SAM" id="SignalP"/>
    </source>
</evidence>
<sequence length="137" mass="15007">MIHLTGHQYLYSMKRLLILTSFIALFAFKASAQTTIPAKDAAKHIGETVTICDKVYGTKLLDGPNITFLDLGGAHPNQELTLVIKGEDRSKFTGKPEVDYKDKNICVTGVLVDFKGKPEIVVSDPSQIKLAADDSKK</sequence>
<name>A0A1H2AHE3_MUCMA</name>
<gene>
    <name evidence="2" type="ORF">SAMN05216490_3534</name>
</gene>
<dbReference type="STRING" id="652787.SAMN05216490_3534"/>
<reference evidence="2 3" key="1">
    <citation type="submission" date="2016-10" db="EMBL/GenBank/DDBJ databases">
        <authorList>
            <person name="de Groot N.N."/>
        </authorList>
    </citation>
    <scope>NUCLEOTIDE SEQUENCE [LARGE SCALE GENOMIC DNA]</scope>
    <source>
        <strain evidence="2 3">MP1X4</strain>
    </source>
</reference>
<dbReference type="Proteomes" id="UP000199679">
    <property type="component" value="Chromosome I"/>
</dbReference>
<feature type="chain" id="PRO_5009268848" evidence="1">
    <location>
        <begin position="33"/>
        <end position="137"/>
    </location>
</feature>
<dbReference type="EMBL" id="LT629740">
    <property type="protein sequence ID" value="SDT45239.1"/>
    <property type="molecule type" value="Genomic_DNA"/>
</dbReference>
<evidence type="ECO:0000313" key="2">
    <source>
        <dbReference type="EMBL" id="SDT45239.1"/>
    </source>
</evidence>
<keyword evidence="1" id="KW-0732">Signal</keyword>